<keyword evidence="2 7" id="KW-0813">Transport</keyword>
<dbReference type="PANTHER" id="PTHR43386:SF25">
    <property type="entry name" value="PEPTIDE ABC TRANSPORTER PERMEASE PROTEIN"/>
    <property type="match status" value="1"/>
</dbReference>
<keyword evidence="5 7" id="KW-1133">Transmembrane helix</keyword>
<dbReference type="Proteomes" id="UP001595698">
    <property type="component" value="Unassembled WGS sequence"/>
</dbReference>
<dbReference type="InterPro" id="IPR035906">
    <property type="entry name" value="MetI-like_sf"/>
</dbReference>
<feature type="transmembrane region" description="Helical" evidence="7">
    <location>
        <begin position="190"/>
        <end position="223"/>
    </location>
</feature>
<dbReference type="Pfam" id="PF00528">
    <property type="entry name" value="BPD_transp_1"/>
    <property type="match status" value="1"/>
</dbReference>
<name>A0ABV8EYZ2_9ACTN</name>
<dbReference type="CDD" id="cd06261">
    <property type="entry name" value="TM_PBP2"/>
    <property type="match status" value="1"/>
</dbReference>
<evidence type="ECO:0000313" key="10">
    <source>
        <dbReference type="Proteomes" id="UP001595698"/>
    </source>
</evidence>
<evidence type="ECO:0000256" key="1">
    <source>
        <dbReference type="ARBA" id="ARBA00004651"/>
    </source>
</evidence>
<keyword evidence="10" id="KW-1185">Reference proteome</keyword>
<organism evidence="9 10">
    <name type="scientific">Streptosporangium jomthongense</name>
    <dbReference type="NCBI Taxonomy" id="1193683"/>
    <lineage>
        <taxon>Bacteria</taxon>
        <taxon>Bacillati</taxon>
        <taxon>Actinomycetota</taxon>
        <taxon>Actinomycetes</taxon>
        <taxon>Streptosporangiales</taxon>
        <taxon>Streptosporangiaceae</taxon>
        <taxon>Streptosporangium</taxon>
    </lineage>
</organism>
<dbReference type="PROSITE" id="PS50928">
    <property type="entry name" value="ABC_TM1"/>
    <property type="match status" value="1"/>
</dbReference>
<keyword evidence="6 7" id="KW-0472">Membrane</keyword>
<gene>
    <name evidence="9" type="ORF">ACFOYY_11805</name>
</gene>
<feature type="transmembrane region" description="Helical" evidence="7">
    <location>
        <begin position="243"/>
        <end position="266"/>
    </location>
</feature>
<comment type="similarity">
    <text evidence="7">Belongs to the binding-protein-dependent transport system permease family.</text>
</comment>
<dbReference type="InterPro" id="IPR000515">
    <property type="entry name" value="MetI-like"/>
</dbReference>
<dbReference type="Gene3D" id="1.10.3720.10">
    <property type="entry name" value="MetI-like"/>
    <property type="match status" value="1"/>
</dbReference>
<feature type="transmembrane region" description="Helical" evidence="7">
    <location>
        <begin position="18"/>
        <end position="38"/>
    </location>
</feature>
<feature type="transmembrane region" description="Helical" evidence="7">
    <location>
        <begin position="81"/>
        <end position="104"/>
    </location>
</feature>
<dbReference type="PANTHER" id="PTHR43386">
    <property type="entry name" value="OLIGOPEPTIDE TRANSPORT SYSTEM PERMEASE PROTEIN APPC"/>
    <property type="match status" value="1"/>
</dbReference>
<feature type="transmembrane region" description="Helical" evidence="7">
    <location>
        <begin position="116"/>
        <end position="137"/>
    </location>
</feature>
<keyword evidence="4 7" id="KW-0812">Transmembrane</keyword>
<feature type="domain" description="ABC transmembrane type-1" evidence="8">
    <location>
        <begin position="77"/>
        <end position="266"/>
    </location>
</feature>
<dbReference type="RefSeq" id="WP_386189788.1">
    <property type="nucleotide sequence ID" value="NZ_JBHSBC010000012.1"/>
</dbReference>
<dbReference type="EMBL" id="JBHSBC010000012">
    <property type="protein sequence ID" value="MFC3980809.1"/>
    <property type="molecule type" value="Genomic_DNA"/>
</dbReference>
<evidence type="ECO:0000256" key="5">
    <source>
        <dbReference type="ARBA" id="ARBA00022989"/>
    </source>
</evidence>
<dbReference type="InterPro" id="IPR050366">
    <property type="entry name" value="BP-dependent_transpt_permease"/>
</dbReference>
<evidence type="ECO:0000256" key="7">
    <source>
        <dbReference type="RuleBase" id="RU363032"/>
    </source>
</evidence>
<evidence type="ECO:0000256" key="4">
    <source>
        <dbReference type="ARBA" id="ARBA00022692"/>
    </source>
</evidence>
<sequence length="278" mass="28702">MTAPTLVPYRGTRPRPGLWAACAFLTLVCCAALFPALFAGAPDQVDATAALRGPGAGHPFGTDQLGRDVFARVVYGARASLFVGLGSTLLAGAAGSAWGLLAALGGRVAGEVAMRLADILLAFPGVLTALLVVAVLGPGTRNATLAITVALAPGFARVVRVQALLVRNSAYVRAATNLGLRPRRVLRRHIVPNTLAPLLVLATLNVGTAVIAGASLSFLGLGPRPPAPEWGSMLAQARNYLDVSWTLALFPGAAITLTVMSATAVGRALQARYERREP</sequence>
<comment type="caution">
    <text evidence="9">The sequence shown here is derived from an EMBL/GenBank/DDBJ whole genome shotgun (WGS) entry which is preliminary data.</text>
</comment>
<protein>
    <submittedName>
        <fullName evidence="9">ABC transporter permease</fullName>
    </submittedName>
</protein>
<reference evidence="10" key="1">
    <citation type="journal article" date="2019" name="Int. J. Syst. Evol. Microbiol.">
        <title>The Global Catalogue of Microorganisms (GCM) 10K type strain sequencing project: providing services to taxonomists for standard genome sequencing and annotation.</title>
        <authorList>
            <consortium name="The Broad Institute Genomics Platform"/>
            <consortium name="The Broad Institute Genome Sequencing Center for Infectious Disease"/>
            <person name="Wu L."/>
            <person name="Ma J."/>
        </authorList>
    </citation>
    <scope>NUCLEOTIDE SEQUENCE [LARGE SCALE GENOMIC DNA]</scope>
    <source>
        <strain evidence="10">TBRC 7912</strain>
    </source>
</reference>
<proteinExistence type="inferred from homology"/>
<accession>A0ABV8EYZ2</accession>
<evidence type="ECO:0000256" key="3">
    <source>
        <dbReference type="ARBA" id="ARBA00022475"/>
    </source>
</evidence>
<evidence type="ECO:0000256" key="6">
    <source>
        <dbReference type="ARBA" id="ARBA00023136"/>
    </source>
</evidence>
<comment type="subcellular location">
    <subcellularLocation>
        <location evidence="1 7">Cell membrane</location>
        <topology evidence="1 7">Multi-pass membrane protein</topology>
    </subcellularLocation>
</comment>
<evidence type="ECO:0000259" key="8">
    <source>
        <dbReference type="PROSITE" id="PS50928"/>
    </source>
</evidence>
<dbReference type="SUPFAM" id="SSF161098">
    <property type="entry name" value="MetI-like"/>
    <property type="match status" value="1"/>
</dbReference>
<keyword evidence="3" id="KW-1003">Cell membrane</keyword>
<evidence type="ECO:0000313" key="9">
    <source>
        <dbReference type="EMBL" id="MFC3980809.1"/>
    </source>
</evidence>
<evidence type="ECO:0000256" key="2">
    <source>
        <dbReference type="ARBA" id="ARBA00022448"/>
    </source>
</evidence>